<dbReference type="OrthoDB" id="6154438at2759"/>
<evidence type="ECO:0000259" key="7">
    <source>
        <dbReference type="Pfam" id="PF17917"/>
    </source>
</evidence>
<feature type="domain" description="Reverse transcriptase RNase H-like" evidence="7">
    <location>
        <begin position="1"/>
        <end position="43"/>
    </location>
</feature>
<accession>A0A7J7JU49</accession>
<evidence type="ECO:0000313" key="9">
    <source>
        <dbReference type="Proteomes" id="UP000593567"/>
    </source>
</evidence>
<keyword evidence="4" id="KW-0255">Endonuclease</keyword>
<evidence type="ECO:0000313" key="8">
    <source>
        <dbReference type="EMBL" id="KAF6028946.1"/>
    </source>
</evidence>
<sequence length="114" mass="12657">MGAVLMQEGQPIEFASCSLTDTQKKYAQIEKEFLAVQYTVRAFLSGNCQDAELLEKLDTDQIHAVSAGILTNQSFRDKLVNAVKQDPAMQIIDSYIVNGWPATKKACIEPLKSF</sequence>
<evidence type="ECO:0000256" key="1">
    <source>
        <dbReference type="ARBA" id="ARBA00022679"/>
    </source>
</evidence>
<dbReference type="Proteomes" id="UP000593567">
    <property type="component" value="Unassembled WGS sequence"/>
</dbReference>
<dbReference type="SUPFAM" id="SSF56672">
    <property type="entry name" value="DNA/RNA polymerases"/>
    <property type="match status" value="1"/>
</dbReference>
<evidence type="ECO:0000256" key="4">
    <source>
        <dbReference type="ARBA" id="ARBA00022759"/>
    </source>
</evidence>
<dbReference type="PANTHER" id="PTHR37984:SF8">
    <property type="entry name" value="CCHC-TYPE DOMAIN-CONTAINING PROTEIN"/>
    <property type="match status" value="1"/>
</dbReference>
<reference evidence="8" key="1">
    <citation type="submission" date="2020-06" db="EMBL/GenBank/DDBJ databases">
        <title>Draft genome of Bugula neritina, a colonial animal packing powerful symbionts and potential medicines.</title>
        <authorList>
            <person name="Rayko M."/>
        </authorList>
    </citation>
    <scope>NUCLEOTIDE SEQUENCE [LARGE SCALE GENOMIC DNA]</scope>
    <source>
        <strain evidence="8">Kwan_BN1</strain>
    </source>
</reference>
<comment type="caution">
    <text evidence="8">The sequence shown here is derived from an EMBL/GenBank/DDBJ whole genome shotgun (WGS) entry which is preliminary data.</text>
</comment>
<keyword evidence="9" id="KW-1185">Reference proteome</keyword>
<keyword evidence="5" id="KW-0378">Hydrolase</keyword>
<protein>
    <recommendedName>
        <fullName evidence="7">Reverse transcriptase RNase H-like domain-containing protein</fullName>
    </recommendedName>
</protein>
<evidence type="ECO:0000256" key="3">
    <source>
        <dbReference type="ARBA" id="ARBA00022722"/>
    </source>
</evidence>
<name>A0A7J7JU49_BUGNE</name>
<dbReference type="EMBL" id="VXIV02001876">
    <property type="protein sequence ID" value="KAF6028946.1"/>
    <property type="molecule type" value="Genomic_DNA"/>
</dbReference>
<evidence type="ECO:0000256" key="2">
    <source>
        <dbReference type="ARBA" id="ARBA00022695"/>
    </source>
</evidence>
<dbReference type="InterPro" id="IPR050951">
    <property type="entry name" value="Retrovirus_Pol_polyprotein"/>
</dbReference>
<evidence type="ECO:0000256" key="5">
    <source>
        <dbReference type="ARBA" id="ARBA00022801"/>
    </source>
</evidence>
<keyword evidence="1" id="KW-0808">Transferase</keyword>
<proteinExistence type="predicted"/>
<evidence type="ECO:0000256" key="6">
    <source>
        <dbReference type="ARBA" id="ARBA00022918"/>
    </source>
</evidence>
<keyword evidence="3" id="KW-0540">Nuclease</keyword>
<dbReference type="PANTHER" id="PTHR37984">
    <property type="entry name" value="PROTEIN CBG26694"/>
    <property type="match status" value="1"/>
</dbReference>
<dbReference type="InterPro" id="IPR043502">
    <property type="entry name" value="DNA/RNA_pol_sf"/>
</dbReference>
<organism evidence="8 9">
    <name type="scientific">Bugula neritina</name>
    <name type="common">Brown bryozoan</name>
    <name type="synonym">Sertularia neritina</name>
    <dbReference type="NCBI Taxonomy" id="10212"/>
    <lineage>
        <taxon>Eukaryota</taxon>
        <taxon>Metazoa</taxon>
        <taxon>Spiralia</taxon>
        <taxon>Lophotrochozoa</taxon>
        <taxon>Bryozoa</taxon>
        <taxon>Gymnolaemata</taxon>
        <taxon>Cheilostomatida</taxon>
        <taxon>Flustrina</taxon>
        <taxon>Buguloidea</taxon>
        <taxon>Bugulidae</taxon>
        <taxon>Bugula</taxon>
    </lineage>
</organism>
<keyword evidence="6" id="KW-0695">RNA-directed DNA polymerase</keyword>
<gene>
    <name evidence="8" type="ORF">EB796_012746</name>
</gene>
<dbReference type="InterPro" id="IPR041373">
    <property type="entry name" value="RT_RNaseH"/>
</dbReference>
<dbReference type="AlphaFoldDB" id="A0A7J7JU49"/>
<keyword evidence="2" id="KW-0548">Nucleotidyltransferase</keyword>
<dbReference type="Pfam" id="PF17917">
    <property type="entry name" value="RT_RNaseH"/>
    <property type="match status" value="1"/>
</dbReference>